<sequence length="414" mass="47959">MPIGKYLWLYNKTKSSLKVNKNWIITQSYFFTTPFFKENCTMKERNQKSPSSQGNSKANHLEVSKNLQHYPKVTFPISPFHSQQLTISTLKLDHHPAINDILSATSRLSKEFGIQLEQSYASHTSMTAFLYPKSGKYRIVIVNILYDLLYYIDDLFGEDISTANNEEKPSLSEIMNIWKTGKINPEYYNNLTNQKIKNVCDAMQWVRTKLFQSCEPAFFKKISKLLFEHLRDQLKPNAYQNIEEYIHLRRNFSGMYVAIYLIEYCYSRYLTPEILEKVPSLQKAIDLCADIGGLSNDIFSYPKESHSKFNLVNSFSVLNDSISLGQAIQKSIDLVNNCHADFNAAIKQIHTEIVGLEIDQKATVLHFADGLKSILSATYHWQLVTQRYRHDNHILEDLKYQSDYTFDIDIKDAS</sequence>
<dbReference type="PANTHER" id="PTHR35201">
    <property type="entry name" value="TERPENE SYNTHASE"/>
    <property type="match status" value="1"/>
</dbReference>
<proteinExistence type="inferred from homology"/>
<keyword evidence="1" id="KW-0479">Metal-binding</keyword>
<evidence type="ECO:0000313" key="3">
    <source>
        <dbReference type="Proteomes" id="UP001060919"/>
    </source>
</evidence>
<dbReference type="GO" id="GO:0010333">
    <property type="term" value="F:terpene synthase activity"/>
    <property type="evidence" value="ECO:0007669"/>
    <property type="project" value="InterPro"/>
</dbReference>
<name>A0A916DRG5_9BACT</name>
<dbReference type="InterPro" id="IPR008949">
    <property type="entry name" value="Isoprenoid_synthase_dom_sf"/>
</dbReference>
<protein>
    <recommendedName>
        <fullName evidence="1">Terpene synthase</fullName>
        <ecNumber evidence="1">4.2.3.-</ecNumber>
    </recommendedName>
</protein>
<dbReference type="Pfam" id="PF19086">
    <property type="entry name" value="Terpene_syn_C_2"/>
    <property type="match status" value="1"/>
</dbReference>
<dbReference type="SUPFAM" id="SSF48576">
    <property type="entry name" value="Terpenoid synthases"/>
    <property type="match status" value="1"/>
</dbReference>
<evidence type="ECO:0000256" key="1">
    <source>
        <dbReference type="RuleBase" id="RU366034"/>
    </source>
</evidence>
<evidence type="ECO:0000313" key="2">
    <source>
        <dbReference type="EMBL" id="BDS11829.1"/>
    </source>
</evidence>
<dbReference type="AlphaFoldDB" id="A0A916DRG5"/>
<gene>
    <name evidence="2" type="ORF">AsAng_0025430</name>
</gene>
<reference evidence="2" key="1">
    <citation type="submission" date="2022-09" db="EMBL/GenBank/DDBJ databases">
        <title>Aureispira anguillicida sp. nov., isolated from Leptocephalus of Japanese eel Anguilla japonica.</title>
        <authorList>
            <person name="Yuasa K."/>
            <person name="Mekata T."/>
            <person name="Ikunari K."/>
        </authorList>
    </citation>
    <scope>NUCLEOTIDE SEQUENCE</scope>
    <source>
        <strain evidence="2">EL160426</strain>
    </source>
</reference>
<dbReference type="InterPro" id="IPR034686">
    <property type="entry name" value="Terpene_cyclase-like_2"/>
</dbReference>
<dbReference type="Proteomes" id="UP001060919">
    <property type="component" value="Chromosome"/>
</dbReference>
<keyword evidence="1" id="KW-0456">Lyase</keyword>
<keyword evidence="3" id="KW-1185">Reference proteome</keyword>
<dbReference type="EC" id="4.2.3.-" evidence="1"/>
<organism evidence="2 3">
    <name type="scientific">Aureispira anguillae</name>
    <dbReference type="NCBI Taxonomy" id="2864201"/>
    <lineage>
        <taxon>Bacteria</taxon>
        <taxon>Pseudomonadati</taxon>
        <taxon>Bacteroidota</taxon>
        <taxon>Saprospiria</taxon>
        <taxon>Saprospirales</taxon>
        <taxon>Saprospiraceae</taxon>
        <taxon>Aureispira</taxon>
    </lineage>
</organism>
<dbReference type="GO" id="GO:0046872">
    <property type="term" value="F:metal ion binding"/>
    <property type="evidence" value="ECO:0007669"/>
    <property type="project" value="UniProtKB-KW"/>
</dbReference>
<dbReference type="KEGG" id="aup:AsAng_0025430"/>
<dbReference type="Gene3D" id="1.10.600.10">
    <property type="entry name" value="Farnesyl Diphosphate Synthase"/>
    <property type="match status" value="1"/>
</dbReference>
<comment type="cofactor">
    <cofactor evidence="1">
        <name>Mg(2+)</name>
        <dbReference type="ChEBI" id="CHEBI:18420"/>
    </cofactor>
</comment>
<accession>A0A916DRG5</accession>
<dbReference type="PANTHER" id="PTHR35201:SF4">
    <property type="entry name" value="BETA-PINACENE SYNTHASE-RELATED"/>
    <property type="match status" value="1"/>
</dbReference>
<keyword evidence="1" id="KW-0460">Magnesium</keyword>
<comment type="similarity">
    <text evidence="1">Belongs to the terpene synthase family.</text>
</comment>
<dbReference type="EMBL" id="AP026867">
    <property type="protein sequence ID" value="BDS11829.1"/>
    <property type="molecule type" value="Genomic_DNA"/>
</dbReference>